<keyword evidence="5" id="KW-1185">Reference proteome</keyword>
<feature type="signal peptide" evidence="2">
    <location>
        <begin position="1"/>
        <end position="19"/>
    </location>
</feature>
<dbReference type="Gene3D" id="2.40.160.20">
    <property type="match status" value="1"/>
</dbReference>
<dbReference type="InterPro" id="IPR027385">
    <property type="entry name" value="Beta-barrel_OMP"/>
</dbReference>
<dbReference type="RefSeq" id="WP_133584718.1">
    <property type="nucleotide sequence ID" value="NZ_SNYV01000014.1"/>
</dbReference>
<dbReference type="OrthoDB" id="945117at2"/>
<reference evidence="4 5" key="1">
    <citation type="submission" date="2019-03" db="EMBL/GenBank/DDBJ databases">
        <title>Genomic Encyclopedia of Archaeal and Bacterial Type Strains, Phase II (KMG-II): from individual species to whole genera.</title>
        <authorList>
            <person name="Goeker M."/>
        </authorList>
    </citation>
    <scope>NUCLEOTIDE SEQUENCE [LARGE SCALE GENOMIC DNA]</scope>
    <source>
        <strain evidence="4 5">DSM 28353</strain>
    </source>
</reference>
<keyword evidence="1 2" id="KW-0732">Signal</keyword>
<dbReference type="Proteomes" id="UP000295292">
    <property type="component" value="Unassembled WGS sequence"/>
</dbReference>
<dbReference type="AlphaFoldDB" id="A0A4R6WHR3"/>
<dbReference type="EMBL" id="SNYV01000014">
    <property type="protein sequence ID" value="TDQ77066.1"/>
    <property type="molecule type" value="Genomic_DNA"/>
</dbReference>
<evidence type="ECO:0000256" key="1">
    <source>
        <dbReference type="ARBA" id="ARBA00022729"/>
    </source>
</evidence>
<dbReference type="Pfam" id="PF13505">
    <property type="entry name" value="OMP_b-brl"/>
    <property type="match status" value="1"/>
</dbReference>
<comment type="caution">
    <text evidence="4">The sequence shown here is derived from an EMBL/GenBank/DDBJ whole genome shotgun (WGS) entry which is preliminary data.</text>
</comment>
<feature type="domain" description="Outer membrane protein beta-barrel" evidence="3">
    <location>
        <begin position="33"/>
        <end position="141"/>
    </location>
</feature>
<dbReference type="InterPro" id="IPR011250">
    <property type="entry name" value="OMP/PagP_B-barrel"/>
</dbReference>
<sequence length="179" mass="19235">MKKIYLSLALALGFGATQAQETHPAIQKGKIMVETNFTPFGTGNSGFSYSKTDGSKAWQVGASAGYFVMNKLAVKAGIGYSKTELELDFGGGTSAIIDRDALTYQIGAKYYIINCIPVQVDFNGAKLGDIKTNFIGGQAGYAWFIKDNMALEPAIKYNLGVNDNSRNLFSAGLGFSIHF</sequence>
<protein>
    <submittedName>
        <fullName evidence="4">Outer membrane protein with beta-barrel domain</fullName>
    </submittedName>
</protein>
<dbReference type="SUPFAM" id="SSF56925">
    <property type="entry name" value="OMPA-like"/>
    <property type="match status" value="1"/>
</dbReference>
<evidence type="ECO:0000313" key="5">
    <source>
        <dbReference type="Proteomes" id="UP000295292"/>
    </source>
</evidence>
<gene>
    <name evidence="4" type="ORF">CLV99_2461</name>
</gene>
<evidence type="ECO:0000313" key="4">
    <source>
        <dbReference type="EMBL" id="TDQ77066.1"/>
    </source>
</evidence>
<organism evidence="4 5">
    <name type="scientific">Sphingobacterium yanglingense</name>
    <dbReference type="NCBI Taxonomy" id="1437280"/>
    <lineage>
        <taxon>Bacteria</taxon>
        <taxon>Pseudomonadati</taxon>
        <taxon>Bacteroidota</taxon>
        <taxon>Sphingobacteriia</taxon>
        <taxon>Sphingobacteriales</taxon>
        <taxon>Sphingobacteriaceae</taxon>
        <taxon>Sphingobacterium</taxon>
    </lineage>
</organism>
<evidence type="ECO:0000256" key="2">
    <source>
        <dbReference type="SAM" id="SignalP"/>
    </source>
</evidence>
<proteinExistence type="predicted"/>
<accession>A0A4R6WHR3</accession>
<feature type="chain" id="PRO_5020278516" evidence="2">
    <location>
        <begin position="20"/>
        <end position="179"/>
    </location>
</feature>
<name>A0A4R6WHR3_9SPHI</name>
<evidence type="ECO:0000259" key="3">
    <source>
        <dbReference type="Pfam" id="PF13505"/>
    </source>
</evidence>